<comment type="caution">
    <text evidence="2">The sequence shown here is derived from an EMBL/GenBank/DDBJ whole genome shotgun (WGS) entry which is preliminary data.</text>
</comment>
<evidence type="ECO:0000256" key="1">
    <source>
        <dbReference type="SAM" id="Phobius"/>
    </source>
</evidence>
<dbReference type="Proteomes" id="UP000032875">
    <property type="component" value="Unassembled WGS sequence"/>
</dbReference>
<keyword evidence="1" id="KW-0472">Membrane</keyword>
<organism evidence="2 3">
    <name type="scientific">Gardnerella vaginalis 1500E</name>
    <dbReference type="NCBI Taxonomy" id="698957"/>
    <lineage>
        <taxon>Bacteria</taxon>
        <taxon>Bacillati</taxon>
        <taxon>Actinomycetota</taxon>
        <taxon>Actinomycetes</taxon>
        <taxon>Bifidobacteriales</taxon>
        <taxon>Bifidobacteriaceae</taxon>
        <taxon>Gardnerella</taxon>
    </lineage>
</organism>
<protein>
    <submittedName>
        <fullName evidence="2">Uncharacterized protein</fullName>
    </submittedName>
</protein>
<gene>
    <name evidence="2" type="ORF">CGSMWGv1500E_02706</name>
</gene>
<evidence type="ECO:0000313" key="3">
    <source>
        <dbReference type="Proteomes" id="UP000032875"/>
    </source>
</evidence>
<keyword evidence="1" id="KW-1133">Transmembrane helix</keyword>
<evidence type="ECO:0000313" key="2">
    <source>
        <dbReference type="EMBL" id="EIK83016.1"/>
    </source>
</evidence>
<keyword evidence="1" id="KW-0812">Transmembrane</keyword>
<reference evidence="2 3" key="1">
    <citation type="journal article" date="2012" name="J. Bacteriol.">
        <title>Comparative Genomic Analyses of 17 Clinical Isolates of Gardnerella vaginalis Provide Evidence of Multiple Genetically Isolated Clades Consistent with Subspeciation into Genovars.</title>
        <authorList>
            <person name="Ahmed A."/>
            <person name="Earl J."/>
            <person name="Retchless A."/>
            <person name="Hillier S."/>
            <person name="Rabe L."/>
            <person name="Cherpes T."/>
            <person name="Powell E."/>
            <person name="Janto B."/>
            <person name="Eutsey R."/>
            <person name="Hiller N.L."/>
            <person name="Boissy R."/>
            <person name="Dahlgreen M."/>
            <person name="Hall B."/>
            <person name="Costerton J."/>
            <person name="Post J.C."/>
            <person name="Hu F."/>
            <person name="Ehrlich G."/>
        </authorList>
    </citation>
    <scope>NUCLEOTIDE SEQUENCE [LARGE SCALE GENOMIC DNA]</scope>
    <source>
        <strain evidence="2 3">1500E</strain>
    </source>
</reference>
<accession>I4M1C6</accession>
<feature type="transmembrane region" description="Helical" evidence="1">
    <location>
        <begin position="9"/>
        <end position="30"/>
    </location>
</feature>
<dbReference type="AlphaFoldDB" id="I4M1C6"/>
<dbReference type="EMBL" id="ADES01000010">
    <property type="protein sequence ID" value="EIK83016.1"/>
    <property type="molecule type" value="Genomic_DNA"/>
</dbReference>
<dbReference type="PATRIC" id="fig|698957.3.peg.528"/>
<proteinExistence type="predicted"/>
<sequence>MFAMKKNNAFLYYCVSTIVLICMLTTWVVYVRFVADTVQNSGFSLNHVASSTISAITKPHTRSADDILSQAGKEYKKVLENSSYVSNNIPQDSKYYYDLWDIDNDTIPEMVIISADEFNSNTTKHIKVFSFKNGKLVKYPEIIDNAHDENENSGTIYFDPHHKGIVILRAIEKNSPDVFPWSKTIYKLNEGNFTNTRSIVYHPLDKDNTYDPVPGTGEISKLLHPTFVSVDDFTDINMMINAKNLTQAQRKHNKLVQFWREKGYQVFTGTVKILNVDEAYDFPGTTPNNTGKKDNVLEENKDNIYTVLVLDRKMSVGGYCNGTDCGVRQTFNSLNNILVTMKISKSNESNRFEKYNNKKITIAAQYGGDGSNWLDLPAGQSTVSGVQIIDK</sequence>
<name>I4M1C6_GARVA</name>